<dbReference type="AlphaFoldDB" id="A0A4Q1HJ98"/>
<sequence>MLLSRLAAVEYTQVAIEMIASYGMPVGKEVFETCLWIGRFVQALETPEEARLLYRKDVKMHLCGTTKAKDANVRQALLDLFPRTGGGKTPQIGTKKQPGPLYGVSTHAWPALGVAVTLAARTKGK</sequence>
<proteinExistence type="predicted"/>
<keyword evidence="2" id="KW-1185">Reference proteome</keyword>
<evidence type="ECO:0000313" key="1">
    <source>
        <dbReference type="EMBL" id="RXN88219.1"/>
    </source>
</evidence>
<accession>A0A4Q1HJ98</accession>
<organism evidence="1 2">
    <name type="scientific">Achromobacter aloeverae</name>
    <dbReference type="NCBI Taxonomy" id="1750518"/>
    <lineage>
        <taxon>Bacteria</taxon>
        <taxon>Pseudomonadati</taxon>
        <taxon>Pseudomonadota</taxon>
        <taxon>Betaproteobacteria</taxon>
        <taxon>Burkholderiales</taxon>
        <taxon>Alcaligenaceae</taxon>
        <taxon>Achromobacter</taxon>
    </lineage>
</organism>
<protein>
    <submittedName>
        <fullName evidence="1">Uncharacterized protein</fullName>
    </submittedName>
</protein>
<dbReference type="OrthoDB" id="3826127at2"/>
<gene>
    <name evidence="1" type="ORF">C7R54_15615</name>
</gene>
<name>A0A4Q1HJ98_9BURK</name>
<evidence type="ECO:0000313" key="2">
    <source>
        <dbReference type="Proteomes" id="UP000290849"/>
    </source>
</evidence>
<dbReference type="Proteomes" id="UP000290849">
    <property type="component" value="Unassembled WGS sequence"/>
</dbReference>
<dbReference type="EMBL" id="PYAL01000004">
    <property type="protein sequence ID" value="RXN88219.1"/>
    <property type="molecule type" value="Genomic_DNA"/>
</dbReference>
<comment type="caution">
    <text evidence="1">The sequence shown here is derived from an EMBL/GenBank/DDBJ whole genome shotgun (WGS) entry which is preliminary data.</text>
</comment>
<reference evidence="1 2" key="1">
    <citation type="journal article" date="2017" name="Int. J. Syst. Evol. Microbiol.">
        <title>Achromobacter aloeverae sp. nov., isolated from the root of Aloe vera (L.) Burm.f.</title>
        <authorList>
            <person name="Kuncharoen N."/>
            <person name="Muramatsu Y."/>
            <person name="Shibata C."/>
            <person name="Kamakura Y."/>
            <person name="Nakagawa Y."/>
            <person name="Tanasupawat S."/>
        </authorList>
    </citation>
    <scope>NUCLEOTIDE SEQUENCE [LARGE SCALE GENOMIC DNA]</scope>
    <source>
        <strain evidence="1 2">AVA-1</strain>
    </source>
</reference>